<evidence type="ECO:0000313" key="2">
    <source>
        <dbReference type="Proteomes" id="UP001324287"/>
    </source>
</evidence>
<gene>
    <name evidence="1" type="ORF">U6N30_06020</name>
</gene>
<accession>A0ABZ1B689</accession>
<dbReference type="RefSeq" id="WP_324276545.1">
    <property type="nucleotide sequence ID" value="NZ_CP141261.1"/>
</dbReference>
<evidence type="ECO:0000313" key="1">
    <source>
        <dbReference type="EMBL" id="WRL65221.1"/>
    </source>
</evidence>
<organism evidence="1 2">
    <name type="scientific">Blastococcus brunescens</name>
    <dbReference type="NCBI Taxonomy" id="1564165"/>
    <lineage>
        <taxon>Bacteria</taxon>
        <taxon>Bacillati</taxon>
        <taxon>Actinomycetota</taxon>
        <taxon>Actinomycetes</taxon>
        <taxon>Geodermatophilales</taxon>
        <taxon>Geodermatophilaceae</taxon>
        <taxon>Blastococcus</taxon>
    </lineage>
</organism>
<dbReference type="Gene3D" id="1.20.910.10">
    <property type="entry name" value="Heme oxygenase-like"/>
    <property type="match status" value="1"/>
</dbReference>
<proteinExistence type="predicted"/>
<keyword evidence="2" id="KW-1185">Reference proteome</keyword>
<dbReference type="InterPro" id="IPR016084">
    <property type="entry name" value="Haem_Oase-like_multi-hlx"/>
</dbReference>
<sequence>MWAAFRRATRDRVDAGGDADKMVESARATFRALGDWCRTAAPAAPA</sequence>
<protein>
    <recommendedName>
        <fullName evidence="3">SAV-6107-like HEPN domain-containing protein</fullName>
    </recommendedName>
</protein>
<dbReference type="Proteomes" id="UP001324287">
    <property type="component" value="Chromosome"/>
</dbReference>
<reference evidence="1 2" key="1">
    <citation type="submission" date="2023-12" db="EMBL/GenBank/DDBJ databases">
        <title>Blastococcus brunescens sp. nov., an actonobacterium isolated from sandstone collected in sahara desert.</title>
        <authorList>
            <person name="Gtari M."/>
            <person name="Ghodhbane F."/>
        </authorList>
    </citation>
    <scope>NUCLEOTIDE SEQUENCE [LARGE SCALE GENOMIC DNA]</scope>
    <source>
        <strain evidence="1 2">BMG 8361</strain>
    </source>
</reference>
<dbReference type="EMBL" id="CP141261">
    <property type="protein sequence ID" value="WRL65221.1"/>
    <property type="molecule type" value="Genomic_DNA"/>
</dbReference>
<evidence type="ECO:0008006" key="3">
    <source>
        <dbReference type="Google" id="ProtNLM"/>
    </source>
</evidence>
<name>A0ABZ1B689_9ACTN</name>